<dbReference type="STRING" id="40148.A0A0E0B7S2"/>
<protein>
    <recommendedName>
        <fullName evidence="5">SGNH hydrolase-type esterase domain-containing protein</fullName>
    </recommendedName>
</protein>
<reference evidence="3" key="1">
    <citation type="submission" date="2015-04" db="UniProtKB">
        <authorList>
            <consortium name="EnsemblPlants"/>
        </authorList>
    </citation>
    <scope>IDENTIFICATION</scope>
</reference>
<comment type="similarity">
    <text evidence="1">Belongs to the 'GDSL' lipolytic enzyme family.</text>
</comment>
<dbReference type="Pfam" id="PF00657">
    <property type="entry name" value="Lipase_GDSL"/>
    <property type="match status" value="1"/>
</dbReference>
<dbReference type="InterPro" id="IPR050592">
    <property type="entry name" value="GDSL_lipolytic_enzyme"/>
</dbReference>
<dbReference type="InterPro" id="IPR008265">
    <property type="entry name" value="Lipase_GDSL_AS"/>
</dbReference>
<evidence type="ECO:0008006" key="5">
    <source>
        <dbReference type="Google" id="ProtNLM"/>
    </source>
</evidence>
<dbReference type="eggNOG" id="ENOG502QW19">
    <property type="taxonomic scope" value="Eukaryota"/>
</dbReference>
<feature type="signal peptide" evidence="2">
    <location>
        <begin position="1"/>
        <end position="19"/>
    </location>
</feature>
<dbReference type="SUPFAM" id="SSF52266">
    <property type="entry name" value="SGNH hydrolase"/>
    <property type="match status" value="1"/>
</dbReference>
<proteinExistence type="inferred from homology"/>
<keyword evidence="2" id="KW-0732">Signal</keyword>
<dbReference type="GO" id="GO:0006629">
    <property type="term" value="P:lipid metabolic process"/>
    <property type="evidence" value="ECO:0007669"/>
    <property type="project" value="InterPro"/>
</dbReference>
<sequence>MATVIISYLLLLVLAGAVAVEAILGAPPAPGTSAAKVPAVLAFGDSIVDTGNNNYLPTIVRSNFPPYGRDFPGGKATGRFSDGKISIDLLELAVVEGCAPEDTPQTMCQINSIHVNSIICMHVWIQQWRAASALGVKEMVPPYLNKSLSTEELKTGVSFASAGSGYDNATCRTMMTPLTVERQLQLFDEYKARLAGAAVPDRALYLLCWGTNDVIQHFTVSDGMTEPEYADFMAARAVAAVRGLVARGARLLVVVGAPPVGCVPAQRIIAGGVRRQCATPRNQVALLYNRKLGQEIGRLNAKLAGVKIVLVDLYNILADVMHRYQALGFKNGKDACCGYIGLAASVLCNFASPLCNDPPQYVFFDSYHPTERAYKLMVDEVIKRYLRFL</sequence>
<dbReference type="Gramene" id="OGLUM10G02130.2">
    <property type="protein sequence ID" value="OGLUM10G02130.2"/>
    <property type="gene ID" value="OGLUM10G02130"/>
</dbReference>
<dbReference type="PROSITE" id="PS01098">
    <property type="entry name" value="LIPASE_GDSL_SER"/>
    <property type="match status" value="1"/>
</dbReference>
<reference evidence="3" key="2">
    <citation type="submission" date="2018-05" db="EMBL/GenBank/DDBJ databases">
        <title>OgluRS3 (Oryza glumaepatula Reference Sequence Version 3).</title>
        <authorList>
            <person name="Zhang J."/>
            <person name="Kudrna D."/>
            <person name="Lee S."/>
            <person name="Talag J."/>
            <person name="Welchert J."/>
            <person name="Wing R.A."/>
        </authorList>
    </citation>
    <scope>NUCLEOTIDE SEQUENCE [LARGE SCALE GENOMIC DNA]</scope>
</reference>
<dbReference type="CDD" id="cd01837">
    <property type="entry name" value="SGNH_plant_lipase_like"/>
    <property type="match status" value="1"/>
</dbReference>
<evidence type="ECO:0000313" key="4">
    <source>
        <dbReference type="Proteomes" id="UP000026961"/>
    </source>
</evidence>
<dbReference type="InterPro" id="IPR001087">
    <property type="entry name" value="GDSL"/>
</dbReference>
<evidence type="ECO:0000256" key="1">
    <source>
        <dbReference type="ARBA" id="ARBA00008668"/>
    </source>
</evidence>
<feature type="chain" id="PRO_5002354415" description="SGNH hydrolase-type esterase domain-containing protein" evidence="2">
    <location>
        <begin position="20"/>
        <end position="389"/>
    </location>
</feature>
<evidence type="ECO:0000313" key="3">
    <source>
        <dbReference type="EnsemblPlants" id="OGLUM10G02130.2"/>
    </source>
</evidence>
<dbReference type="InterPro" id="IPR035669">
    <property type="entry name" value="SGNH_plant_lipase-like"/>
</dbReference>
<dbReference type="Proteomes" id="UP000026961">
    <property type="component" value="Chromosome 10"/>
</dbReference>
<name>A0A0E0B7S2_9ORYZ</name>
<evidence type="ECO:0000256" key="2">
    <source>
        <dbReference type="SAM" id="SignalP"/>
    </source>
</evidence>
<dbReference type="PANTHER" id="PTHR45642:SF17">
    <property type="entry name" value="GDSL-LIKE LIPASE_ACYLHYDROLASE FAMILY PROTEIN, EXPRESSED"/>
    <property type="match status" value="1"/>
</dbReference>
<dbReference type="Gene3D" id="3.40.50.1110">
    <property type="entry name" value="SGNH hydrolase"/>
    <property type="match status" value="1"/>
</dbReference>
<organism evidence="3">
    <name type="scientific">Oryza glumipatula</name>
    <dbReference type="NCBI Taxonomy" id="40148"/>
    <lineage>
        <taxon>Eukaryota</taxon>
        <taxon>Viridiplantae</taxon>
        <taxon>Streptophyta</taxon>
        <taxon>Embryophyta</taxon>
        <taxon>Tracheophyta</taxon>
        <taxon>Spermatophyta</taxon>
        <taxon>Magnoliopsida</taxon>
        <taxon>Liliopsida</taxon>
        <taxon>Poales</taxon>
        <taxon>Poaceae</taxon>
        <taxon>BOP clade</taxon>
        <taxon>Oryzoideae</taxon>
        <taxon>Oryzeae</taxon>
        <taxon>Oryzinae</taxon>
        <taxon>Oryza</taxon>
    </lineage>
</organism>
<dbReference type="InterPro" id="IPR036514">
    <property type="entry name" value="SGNH_hydro_sf"/>
</dbReference>
<dbReference type="GO" id="GO:0016298">
    <property type="term" value="F:lipase activity"/>
    <property type="evidence" value="ECO:0007669"/>
    <property type="project" value="InterPro"/>
</dbReference>
<keyword evidence="4" id="KW-1185">Reference proteome</keyword>
<dbReference type="AlphaFoldDB" id="A0A0E0B7S2"/>
<accession>A0A0E0B7S2</accession>
<dbReference type="EnsemblPlants" id="OGLUM10G02130.2">
    <property type="protein sequence ID" value="OGLUM10G02130.2"/>
    <property type="gene ID" value="OGLUM10G02130"/>
</dbReference>
<dbReference type="PANTHER" id="PTHR45642">
    <property type="entry name" value="GDSL ESTERASE/LIPASE EXL3"/>
    <property type="match status" value="1"/>
</dbReference>